<evidence type="ECO:0000256" key="2">
    <source>
        <dbReference type="PROSITE-ProRule" id="PRU00335"/>
    </source>
</evidence>
<dbReference type="Pfam" id="PF00440">
    <property type="entry name" value="TetR_N"/>
    <property type="match status" value="1"/>
</dbReference>
<keyword evidence="1 2" id="KW-0238">DNA-binding</keyword>
<dbReference type="InterPro" id="IPR050109">
    <property type="entry name" value="HTH-type_TetR-like_transc_reg"/>
</dbReference>
<dbReference type="GO" id="GO:0006355">
    <property type="term" value="P:regulation of DNA-templated transcription"/>
    <property type="evidence" value="ECO:0007669"/>
    <property type="project" value="UniProtKB-ARBA"/>
</dbReference>
<evidence type="ECO:0000256" key="1">
    <source>
        <dbReference type="ARBA" id="ARBA00023125"/>
    </source>
</evidence>
<feature type="DNA-binding region" description="H-T-H motif" evidence="2">
    <location>
        <begin position="33"/>
        <end position="52"/>
    </location>
</feature>
<dbReference type="PANTHER" id="PTHR30055">
    <property type="entry name" value="HTH-TYPE TRANSCRIPTIONAL REGULATOR RUTR"/>
    <property type="match status" value="1"/>
</dbReference>
<dbReference type="InterPro" id="IPR009057">
    <property type="entry name" value="Homeodomain-like_sf"/>
</dbReference>
<dbReference type="GO" id="GO:0003677">
    <property type="term" value="F:DNA binding"/>
    <property type="evidence" value="ECO:0007669"/>
    <property type="project" value="UniProtKB-UniRule"/>
</dbReference>
<evidence type="ECO:0000313" key="4">
    <source>
        <dbReference type="EMBL" id="MDT2809795.1"/>
    </source>
</evidence>
<name>A0AAW8TUF7_9ENTE</name>
<proteinExistence type="predicted"/>
<protein>
    <submittedName>
        <fullName evidence="4">TetR/AcrR family transcriptional regulator</fullName>
    </submittedName>
</protein>
<organism evidence="4 5">
    <name type="scientific">Enterococcus asini</name>
    <dbReference type="NCBI Taxonomy" id="57732"/>
    <lineage>
        <taxon>Bacteria</taxon>
        <taxon>Bacillati</taxon>
        <taxon>Bacillota</taxon>
        <taxon>Bacilli</taxon>
        <taxon>Lactobacillales</taxon>
        <taxon>Enterococcaceae</taxon>
        <taxon>Enterococcus</taxon>
    </lineage>
</organism>
<dbReference type="InterPro" id="IPR001647">
    <property type="entry name" value="HTH_TetR"/>
</dbReference>
<dbReference type="SUPFAM" id="SSF48498">
    <property type="entry name" value="Tetracyclin repressor-like, C-terminal domain"/>
    <property type="match status" value="1"/>
</dbReference>
<comment type="caution">
    <text evidence="4">The sequence shown here is derived from an EMBL/GenBank/DDBJ whole genome shotgun (WGS) entry which is preliminary data.</text>
</comment>
<accession>A0AAW8TUF7</accession>
<dbReference type="SUPFAM" id="SSF46689">
    <property type="entry name" value="Homeodomain-like"/>
    <property type="match status" value="1"/>
</dbReference>
<dbReference type="RefSeq" id="WP_270596739.1">
    <property type="nucleotide sequence ID" value="NZ_JAQESC010000002.1"/>
</dbReference>
<dbReference type="Gene3D" id="1.10.357.10">
    <property type="entry name" value="Tetracycline Repressor, domain 2"/>
    <property type="match status" value="1"/>
</dbReference>
<dbReference type="PROSITE" id="PS50977">
    <property type="entry name" value="HTH_TETR_2"/>
    <property type="match status" value="1"/>
</dbReference>
<feature type="domain" description="HTH tetR-type" evidence="3">
    <location>
        <begin position="9"/>
        <end position="70"/>
    </location>
</feature>
<sequence length="200" mass="23201">MNGFEKRTQQKMQTIKDTAFALLNQPAGVEGLRMDTLAKEAGVSKATIFKYFHSKEKLIQQVFMDFLDRMGAESMTFLSQDLTFEEKLMALAKVKIQYLDTVDQQFFLDLMAHYSQKADAELAAKMHAYNQRYYDVMVQLLQQGRKEGKIDLKYSDEFLLLYLESMVQGVSDPTIYQKINVHYAEYWAEMLLKALAPTEK</sequence>
<evidence type="ECO:0000313" key="5">
    <source>
        <dbReference type="Proteomes" id="UP001256711"/>
    </source>
</evidence>
<gene>
    <name evidence="4" type="ORF">P7H43_04810</name>
</gene>
<dbReference type="EMBL" id="JARQBJ010000002">
    <property type="protein sequence ID" value="MDT2809795.1"/>
    <property type="molecule type" value="Genomic_DNA"/>
</dbReference>
<dbReference type="Proteomes" id="UP001256711">
    <property type="component" value="Unassembled WGS sequence"/>
</dbReference>
<dbReference type="AlphaFoldDB" id="A0AAW8TUF7"/>
<evidence type="ECO:0000259" key="3">
    <source>
        <dbReference type="PROSITE" id="PS50977"/>
    </source>
</evidence>
<reference evidence="4" key="1">
    <citation type="submission" date="2023-03" db="EMBL/GenBank/DDBJ databases">
        <authorList>
            <person name="Shen W."/>
            <person name="Cai J."/>
        </authorList>
    </citation>
    <scope>NUCLEOTIDE SEQUENCE</scope>
    <source>
        <strain evidence="4">B226-2</strain>
    </source>
</reference>
<dbReference type="Gene3D" id="1.10.10.60">
    <property type="entry name" value="Homeodomain-like"/>
    <property type="match status" value="1"/>
</dbReference>
<dbReference type="InterPro" id="IPR036271">
    <property type="entry name" value="Tet_transcr_reg_TetR-rel_C_sf"/>
</dbReference>